<evidence type="ECO:0000256" key="1">
    <source>
        <dbReference type="PIRSR" id="PIRSR016184-1"/>
    </source>
</evidence>
<dbReference type="Pfam" id="PF02567">
    <property type="entry name" value="PhzC-PhzF"/>
    <property type="match status" value="1"/>
</dbReference>
<name>A0A9P5L9R4_9HYPO</name>
<dbReference type="InterPro" id="IPR003719">
    <property type="entry name" value="Phenazine_PhzF-like"/>
</dbReference>
<dbReference type="GO" id="GO:0016853">
    <property type="term" value="F:isomerase activity"/>
    <property type="evidence" value="ECO:0007669"/>
    <property type="project" value="TreeGrafter"/>
</dbReference>
<proteinExistence type="predicted"/>
<dbReference type="EMBL" id="JAANBB010000491">
    <property type="protein sequence ID" value="KAF7541536.1"/>
    <property type="molecule type" value="Genomic_DNA"/>
</dbReference>
<dbReference type="Proteomes" id="UP000722485">
    <property type="component" value="Unassembled WGS sequence"/>
</dbReference>
<dbReference type="PANTHER" id="PTHR13774">
    <property type="entry name" value="PHENAZINE BIOSYNTHESIS PROTEIN"/>
    <property type="match status" value="1"/>
</dbReference>
<feature type="active site" evidence="1">
    <location>
        <position position="49"/>
    </location>
</feature>
<sequence>MSQSASYVTLDVFTDKRFKGNQVAVVEVPTEPLSTEHMQMIAREFNFSETVFLYRPDPAQSPRINIFTPVNEMDFAGHPVIGTGHVLFRQLLANPKYSIQSTPESLDIQINAGTVTVQYDAEKQTVSAQVPHNVHIHSVSAPKQSILDTQPGLVISKDFKDGFPVVSIVKGVTYVLVDFTEQPDLFAAVKPGPCPVTPLDSDWAPSFTGVMYYRVLGSRTEQGKKIWDLRVRMIAINLEDPACGSGSCSLGVYLALQDGKENGVYRLYLDQGSEIGRDSNITMDVVLNERGDGVASVLLSGQAAPVTEGKILLPE</sequence>
<dbReference type="NCBIfam" id="TIGR00654">
    <property type="entry name" value="PhzF_family"/>
    <property type="match status" value="1"/>
</dbReference>
<organism evidence="2 3">
    <name type="scientific">Cylindrodendrum hubeiense</name>
    <dbReference type="NCBI Taxonomy" id="595255"/>
    <lineage>
        <taxon>Eukaryota</taxon>
        <taxon>Fungi</taxon>
        <taxon>Dikarya</taxon>
        <taxon>Ascomycota</taxon>
        <taxon>Pezizomycotina</taxon>
        <taxon>Sordariomycetes</taxon>
        <taxon>Hypocreomycetidae</taxon>
        <taxon>Hypocreales</taxon>
        <taxon>Nectriaceae</taxon>
        <taxon>Cylindrodendrum</taxon>
    </lineage>
</organism>
<dbReference type="SUPFAM" id="SSF54506">
    <property type="entry name" value="Diaminopimelate epimerase-like"/>
    <property type="match status" value="1"/>
</dbReference>
<evidence type="ECO:0000313" key="2">
    <source>
        <dbReference type="EMBL" id="KAF7541536.1"/>
    </source>
</evidence>
<dbReference type="GO" id="GO:0005737">
    <property type="term" value="C:cytoplasm"/>
    <property type="evidence" value="ECO:0007669"/>
    <property type="project" value="TreeGrafter"/>
</dbReference>
<evidence type="ECO:0000313" key="3">
    <source>
        <dbReference type="Proteomes" id="UP000722485"/>
    </source>
</evidence>
<accession>A0A9P5L9R4</accession>
<dbReference type="OrthoDB" id="412383at2759"/>
<reference evidence="2" key="1">
    <citation type="submission" date="2020-03" db="EMBL/GenBank/DDBJ databases">
        <title>Draft Genome Sequence of Cylindrodendrum hubeiense.</title>
        <authorList>
            <person name="Buettner E."/>
            <person name="Kellner H."/>
        </authorList>
    </citation>
    <scope>NUCLEOTIDE SEQUENCE</scope>
    <source>
        <strain evidence="2">IHI 201604</strain>
    </source>
</reference>
<dbReference type="PANTHER" id="PTHR13774:SF32">
    <property type="entry name" value="ANTISENSE-ENHANCING SEQUENCE 1"/>
    <property type="match status" value="1"/>
</dbReference>
<dbReference type="Gene3D" id="3.10.310.10">
    <property type="entry name" value="Diaminopimelate Epimerase, Chain A, domain 1"/>
    <property type="match status" value="2"/>
</dbReference>
<dbReference type="PIRSF" id="PIRSF016184">
    <property type="entry name" value="PhzC_PhzF"/>
    <property type="match status" value="1"/>
</dbReference>
<comment type="caution">
    <text evidence="2">The sequence shown here is derived from an EMBL/GenBank/DDBJ whole genome shotgun (WGS) entry which is preliminary data.</text>
</comment>
<gene>
    <name evidence="2" type="ORF">G7Z17_g11947</name>
</gene>
<evidence type="ECO:0008006" key="4">
    <source>
        <dbReference type="Google" id="ProtNLM"/>
    </source>
</evidence>
<dbReference type="AlphaFoldDB" id="A0A9P5L9R4"/>
<keyword evidence="3" id="KW-1185">Reference proteome</keyword>
<protein>
    <recommendedName>
        <fullName evidence="4">Phenazine biosynthesis protein</fullName>
    </recommendedName>
</protein>